<evidence type="ECO:0000256" key="2">
    <source>
        <dbReference type="ARBA" id="ARBA00003120"/>
    </source>
</evidence>
<dbReference type="EMBL" id="QAOT01000003">
    <property type="protein sequence ID" value="PTR19880.1"/>
    <property type="molecule type" value="Genomic_DNA"/>
</dbReference>
<dbReference type="InterPro" id="IPR015421">
    <property type="entry name" value="PyrdxlP-dep_Trfase_major"/>
</dbReference>
<protein>
    <recommendedName>
        <fullName evidence="4">Cysteine desulfurase</fullName>
    </recommendedName>
</protein>
<evidence type="ECO:0000256" key="5">
    <source>
        <dbReference type="ARBA" id="ARBA00022679"/>
    </source>
</evidence>
<evidence type="ECO:0000256" key="8">
    <source>
        <dbReference type="ARBA" id="ARBA00023004"/>
    </source>
</evidence>
<name>A0A2T5KBU0_9RHOB</name>
<evidence type="ECO:0000256" key="9">
    <source>
        <dbReference type="ARBA" id="ARBA00023014"/>
    </source>
</evidence>
<sequence>MRSRIYLDWNATAPLRPEARAAMASAMDLVGNPSSVHAEGRAAKALMERARAQVTAALGAEGADVVFVSGATEAAALACAGRGLLCAEVEHEAVSAWCHSSLPVDGDGRVRVDDPARTALQMANSETGILQDLPEGLAVSDLTQAFGKVPFAFNWLGCAMGFVSAHKIGGPKGVGALVIRRGLDLEARLKGGGQEMGRRAGTENLIGIAGFGAAAEAAARDLAAGAWESVLQLRNILELSLCEDGKGTISVGKAARRLPNTLCLVTPGWKGETQVMQMDLAGFAVSAGSACSSGKVRASRVLRAMGLDETSAASALRVSIGPGVTEAEVMRFAEAWLRARDRHRARAA</sequence>
<comment type="caution">
    <text evidence="12">The sequence shown here is derived from an EMBL/GenBank/DDBJ whole genome shotgun (WGS) entry which is preliminary data.</text>
</comment>
<dbReference type="GO" id="GO:0051536">
    <property type="term" value="F:iron-sulfur cluster binding"/>
    <property type="evidence" value="ECO:0007669"/>
    <property type="project" value="UniProtKB-KW"/>
</dbReference>
<evidence type="ECO:0000256" key="10">
    <source>
        <dbReference type="ARBA" id="ARBA00050776"/>
    </source>
</evidence>
<dbReference type="Gene3D" id="1.10.260.50">
    <property type="match status" value="1"/>
</dbReference>
<dbReference type="InterPro" id="IPR015424">
    <property type="entry name" value="PyrdxlP-dep_Trfase"/>
</dbReference>
<dbReference type="InterPro" id="IPR000192">
    <property type="entry name" value="Aminotrans_V_dom"/>
</dbReference>
<accession>A0A2T5KBU0</accession>
<dbReference type="Gene3D" id="3.40.640.10">
    <property type="entry name" value="Type I PLP-dependent aspartate aminotransferase-like (Major domain)"/>
    <property type="match status" value="1"/>
</dbReference>
<gene>
    <name evidence="12" type="ORF">C8J28_1034</name>
</gene>
<dbReference type="RefSeq" id="WP_108220305.1">
    <property type="nucleotide sequence ID" value="NZ_QAOT01000003.1"/>
</dbReference>
<evidence type="ECO:0000313" key="13">
    <source>
        <dbReference type="Proteomes" id="UP000244060"/>
    </source>
</evidence>
<keyword evidence="6" id="KW-0479">Metal-binding</keyword>
<dbReference type="OrthoDB" id="9808002at2"/>
<evidence type="ECO:0000256" key="6">
    <source>
        <dbReference type="ARBA" id="ARBA00022723"/>
    </source>
</evidence>
<keyword evidence="9" id="KW-0411">Iron-sulfur</keyword>
<keyword evidence="7" id="KW-0663">Pyridoxal phosphate</keyword>
<dbReference type="SUPFAM" id="SSF53383">
    <property type="entry name" value="PLP-dependent transferases"/>
    <property type="match status" value="1"/>
</dbReference>
<keyword evidence="13" id="KW-1185">Reference proteome</keyword>
<dbReference type="GO" id="GO:0046872">
    <property type="term" value="F:metal ion binding"/>
    <property type="evidence" value="ECO:0007669"/>
    <property type="project" value="UniProtKB-KW"/>
</dbReference>
<evidence type="ECO:0000256" key="3">
    <source>
        <dbReference type="ARBA" id="ARBA00006490"/>
    </source>
</evidence>
<dbReference type="GO" id="GO:0031071">
    <property type="term" value="F:cysteine desulfurase activity"/>
    <property type="evidence" value="ECO:0007669"/>
    <property type="project" value="UniProtKB-EC"/>
</dbReference>
<organism evidence="12 13">
    <name type="scientific">Cereibacter azotoformans</name>
    <dbReference type="NCBI Taxonomy" id="43057"/>
    <lineage>
        <taxon>Bacteria</taxon>
        <taxon>Pseudomonadati</taxon>
        <taxon>Pseudomonadota</taxon>
        <taxon>Alphaproteobacteria</taxon>
        <taxon>Rhodobacterales</taxon>
        <taxon>Paracoccaceae</taxon>
        <taxon>Cereibacter</taxon>
    </lineage>
</organism>
<dbReference type="Gene3D" id="3.90.1150.10">
    <property type="entry name" value="Aspartate Aminotransferase, domain 1"/>
    <property type="match status" value="1"/>
</dbReference>
<evidence type="ECO:0000256" key="4">
    <source>
        <dbReference type="ARBA" id="ARBA00013558"/>
    </source>
</evidence>
<feature type="domain" description="Aminotransferase class V" evidence="11">
    <location>
        <begin position="5"/>
        <end position="332"/>
    </location>
</feature>
<keyword evidence="5" id="KW-0808">Transferase</keyword>
<dbReference type="AlphaFoldDB" id="A0A2T5KBU0"/>
<dbReference type="PIRSF" id="PIRSF005572">
    <property type="entry name" value="NifS"/>
    <property type="match status" value="1"/>
</dbReference>
<dbReference type="Proteomes" id="UP000244060">
    <property type="component" value="Unassembled WGS sequence"/>
</dbReference>
<evidence type="ECO:0000256" key="1">
    <source>
        <dbReference type="ARBA" id="ARBA00001933"/>
    </source>
</evidence>
<evidence type="ECO:0000313" key="12">
    <source>
        <dbReference type="EMBL" id="PTR19880.1"/>
    </source>
</evidence>
<evidence type="ECO:0000256" key="7">
    <source>
        <dbReference type="ARBA" id="ARBA00022898"/>
    </source>
</evidence>
<reference evidence="12 13" key="1">
    <citation type="submission" date="2018-04" db="EMBL/GenBank/DDBJ databases">
        <title>Genomic Encyclopedia of Type Strains, Phase III (KMG-III): the genomes of soil and plant-associated and newly described type strains.</title>
        <authorList>
            <person name="Whitman W."/>
        </authorList>
    </citation>
    <scope>NUCLEOTIDE SEQUENCE [LARGE SCALE GENOMIC DNA]</scope>
    <source>
        <strain evidence="12 13">KA25</strain>
    </source>
</reference>
<comment type="cofactor">
    <cofactor evidence="1">
        <name>pyridoxal 5'-phosphate</name>
        <dbReference type="ChEBI" id="CHEBI:597326"/>
    </cofactor>
</comment>
<evidence type="ECO:0000259" key="11">
    <source>
        <dbReference type="Pfam" id="PF00266"/>
    </source>
</evidence>
<dbReference type="InterPro" id="IPR016454">
    <property type="entry name" value="Cysteine_dSase"/>
</dbReference>
<proteinExistence type="inferred from homology"/>
<comment type="similarity">
    <text evidence="3">Belongs to the class-V pyridoxal-phosphate-dependent aminotransferase family. NifS/IscS subfamily.</text>
</comment>
<dbReference type="PANTHER" id="PTHR11601:SF34">
    <property type="entry name" value="CYSTEINE DESULFURASE"/>
    <property type="match status" value="1"/>
</dbReference>
<dbReference type="InterPro" id="IPR015422">
    <property type="entry name" value="PyrdxlP-dep_Trfase_small"/>
</dbReference>
<comment type="function">
    <text evidence="2">Catalyzes the removal of elemental sulfur atoms from cysteine to produce alanine. Seems to participate in the biosynthesis of the nitrogenase metalloclusters by providing the inorganic sulfur required for the Fe-S core formation.</text>
</comment>
<dbReference type="Pfam" id="PF00266">
    <property type="entry name" value="Aminotran_5"/>
    <property type="match status" value="1"/>
</dbReference>
<keyword evidence="8" id="KW-0408">Iron</keyword>
<comment type="catalytic activity">
    <reaction evidence="10">
        <text>(sulfur carrier)-H + L-cysteine = (sulfur carrier)-SH + L-alanine</text>
        <dbReference type="Rhea" id="RHEA:43892"/>
        <dbReference type="Rhea" id="RHEA-COMP:14737"/>
        <dbReference type="Rhea" id="RHEA-COMP:14739"/>
        <dbReference type="ChEBI" id="CHEBI:29917"/>
        <dbReference type="ChEBI" id="CHEBI:35235"/>
        <dbReference type="ChEBI" id="CHEBI:57972"/>
        <dbReference type="ChEBI" id="CHEBI:64428"/>
        <dbReference type="EC" id="2.8.1.7"/>
    </reaction>
</comment>
<dbReference type="PANTHER" id="PTHR11601">
    <property type="entry name" value="CYSTEINE DESULFURYLASE FAMILY MEMBER"/>
    <property type="match status" value="1"/>
</dbReference>